<feature type="region of interest" description="Disordered" evidence="4">
    <location>
        <begin position="1"/>
        <end position="57"/>
    </location>
</feature>
<keyword evidence="6" id="KW-1185">Reference proteome</keyword>
<evidence type="ECO:0000313" key="5">
    <source>
        <dbReference type="EMBL" id="MBA0611735.1"/>
    </source>
</evidence>
<evidence type="ECO:0000256" key="2">
    <source>
        <dbReference type="ARBA" id="ARBA00023163"/>
    </source>
</evidence>
<accession>A0A7J8RDB2</accession>
<evidence type="ECO:0000256" key="3">
    <source>
        <dbReference type="ARBA" id="ARBA00023242"/>
    </source>
</evidence>
<dbReference type="InterPro" id="IPR052483">
    <property type="entry name" value="bZIP_transcription_regulators"/>
</dbReference>
<keyword evidence="1" id="KW-0805">Transcription regulation</keyword>
<keyword evidence="3" id="KW-0539">Nucleus</keyword>
<reference evidence="5 6" key="1">
    <citation type="journal article" date="2019" name="Genome Biol. Evol.">
        <title>Insights into the evolution of the New World diploid cottons (Gossypium, subgenus Houzingenia) based on genome sequencing.</title>
        <authorList>
            <person name="Grover C.E."/>
            <person name="Arick M.A. 2nd"/>
            <person name="Thrash A."/>
            <person name="Conover J.L."/>
            <person name="Sanders W.S."/>
            <person name="Peterson D.G."/>
            <person name="Frelichowski J.E."/>
            <person name="Scheffler J.A."/>
            <person name="Scheffler B.E."/>
            <person name="Wendel J.F."/>
        </authorList>
    </citation>
    <scope>NUCLEOTIDE SEQUENCE [LARGE SCALE GENOMIC DNA]</scope>
    <source>
        <strain evidence="5">27</strain>
        <tissue evidence="5">Leaf</tissue>
    </source>
</reference>
<feature type="non-terminal residue" evidence="5">
    <location>
        <position position="94"/>
    </location>
</feature>
<evidence type="ECO:0000256" key="1">
    <source>
        <dbReference type="ARBA" id="ARBA00023015"/>
    </source>
</evidence>
<dbReference type="GO" id="GO:0045893">
    <property type="term" value="P:positive regulation of DNA-templated transcription"/>
    <property type="evidence" value="ECO:0007669"/>
    <property type="project" value="TreeGrafter"/>
</dbReference>
<evidence type="ECO:0000313" key="6">
    <source>
        <dbReference type="Proteomes" id="UP000593561"/>
    </source>
</evidence>
<protein>
    <recommendedName>
        <fullName evidence="7">BZIP domain-containing protein</fullName>
    </recommendedName>
</protein>
<evidence type="ECO:0000256" key="4">
    <source>
        <dbReference type="SAM" id="MobiDB-lite"/>
    </source>
</evidence>
<dbReference type="GO" id="GO:0005634">
    <property type="term" value="C:nucleus"/>
    <property type="evidence" value="ECO:0007669"/>
    <property type="project" value="TreeGrafter"/>
</dbReference>
<sequence length="94" mass="10432">MAGINNRDVNEETLNAPLPELPSNGTGNANNERVPQSTNGNQVPHGEGQRLDSNMVMDPKKLKRVAASREYSQRYRLKQLQYIAQLEAGVKALE</sequence>
<feature type="compositionally biased region" description="Polar residues" evidence="4">
    <location>
        <begin position="23"/>
        <end position="42"/>
    </location>
</feature>
<dbReference type="AlphaFoldDB" id="A0A7J8RDB2"/>
<gene>
    <name evidence="5" type="ORF">Godav_012397</name>
</gene>
<proteinExistence type="predicted"/>
<organism evidence="5 6">
    <name type="scientific">Gossypium davidsonii</name>
    <name type="common">Davidson's cotton</name>
    <name type="synonym">Gossypium klotzschianum subsp. davidsonii</name>
    <dbReference type="NCBI Taxonomy" id="34287"/>
    <lineage>
        <taxon>Eukaryota</taxon>
        <taxon>Viridiplantae</taxon>
        <taxon>Streptophyta</taxon>
        <taxon>Embryophyta</taxon>
        <taxon>Tracheophyta</taxon>
        <taxon>Spermatophyta</taxon>
        <taxon>Magnoliopsida</taxon>
        <taxon>eudicotyledons</taxon>
        <taxon>Gunneridae</taxon>
        <taxon>Pentapetalae</taxon>
        <taxon>rosids</taxon>
        <taxon>malvids</taxon>
        <taxon>Malvales</taxon>
        <taxon>Malvaceae</taxon>
        <taxon>Malvoideae</taxon>
        <taxon>Gossypium</taxon>
    </lineage>
</organism>
<comment type="caution">
    <text evidence="5">The sequence shown here is derived from an EMBL/GenBank/DDBJ whole genome shotgun (WGS) entry which is preliminary data.</text>
</comment>
<name>A0A7J8RDB2_GOSDV</name>
<evidence type="ECO:0008006" key="7">
    <source>
        <dbReference type="Google" id="ProtNLM"/>
    </source>
</evidence>
<dbReference type="PANTHER" id="PTHR46391">
    <property type="entry name" value="BASIC LEUCINE ZIPPER 34"/>
    <property type="match status" value="1"/>
</dbReference>
<dbReference type="EMBL" id="JABFAC010000004">
    <property type="protein sequence ID" value="MBA0611735.1"/>
    <property type="molecule type" value="Genomic_DNA"/>
</dbReference>
<keyword evidence="2" id="KW-0804">Transcription</keyword>
<dbReference type="Proteomes" id="UP000593561">
    <property type="component" value="Unassembled WGS sequence"/>
</dbReference>
<dbReference type="GO" id="GO:0003677">
    <property type="term" value="F:DNA binding"/>
    <property type="evidence" value="ECO:0007669"/>
    <property type="project" value="TreeGrafter"/>
</dbReference>
<dbReference type="PANTHER" id="PTHR46391:SF21">
    <property type="entry name" value="BZIP DOMAIN-CONTAINING PROTEIN"/>
    <property type="match status" value="1"/>
</dbReference>